<name>E9CZU6_COCPS</name>
<proteinExistence type="predicted"/>
<sequence>MGDQIPHRAFGATHIPAGRVLEIECPGKLPVYDQRPDVNTKRKGNHKIMKPKRLWKSAGVREIDGESVPSSSEWPSGFQVSKHTRNTESGMYEQPQKAAYRCSVWAWRSWATLGIGFADHYRTKIDDSKKSLFCMLIGGGEVMIRLSGKGRAHNAKGPPRGTNV</sequence>
<dbReference type="VEuPathDB" id="FungiDB:CPSG_03374"/>
<feature type="compositionally biased region" description="Polar residues" evidence="1">
    <location>
        <begin position="68"/>
        <end position="81"/>
    </location>
</feature>
<reference evidence="3" key="2">
    <citation type="submission" date="2010-03" db="EMBL/GenBank/DDBJ databases">
        <title>The genome sequence of Coccidioides posadasii strain Silveira.</title>
        <authorList>
            <consortium name="The Broad Institute Genome Sequencing Center for Infectious Disease"/>
            <person name="Neafsey D."/>
            <person name="Orbach M."/>
            <person name="Henn M.R."/>
            <person name="Cole G.T."/>
            <person name="Galgiani J."/>
            <person name="Gardner M.J."/>
            <person name="Kirkland T.N."/>
            <person name="Taylor J.W."/>
            <person name="Young S.K."/>
            <person name="Zeng Q."/>
            <person name="Koehrsen M."/>
            <person name="Alvarado L."/>
            <person name="Berlin A."/>
            <person name="Borenstein D."/>
            <person name="Chapman S.B."/>
            <person name="Chen Z."/>
            <person name="Engels R."/>
            <person name="Freedman E."/>
            <person name="Gellesch M."/>
            <person name="Goldberg J."/>
            <person name="Griggs A."/>
            <person name="Gujja S."/>
            <person name="Heilman E."/>
            <person name="Heiman D."/>
            <person name="Howarth C."/>
            <person name="Jen D."/>
            <person name="Larson L."/>
            <person name="Mehta T."/>
            <person name="Neiman D."/>
            <person name="Park D."/>
            <person name="Pearson M."/>
            <person name="Richards J."/>
            <person name="Roberts A."/>
            <person name="Saif S."/>
            <person name="Shea T."/>
            <person name="Shenoy N."/>
            <person name="Sisk P."/>
            <person name="Stolte C."/>
            <person name="Sykes S."/>
            <person name="Walk T."/>
            <person name="White J."/>
            <person name="Yandava C."/>
            <person name="Haas B."/>
            <person name="Nusbaum C."/>
            <person name="Birren B."/>
        </authorList>
    </citation>
    <scope>NUCLEOTIDE SEQUENCE [LARGE SCALE GENOMIC DNA]</scope>
    <source>
        <strain evidence="3">RMSCC 757 / Silveira</strain>
    </source>
</reference>
<reference evidence="3" key="1">
    <citation type="journal article" date="2010" name="Genome Res.">
        <title>Population genomic sequencing of Coccidioides fungi reveals recent hybridization and transposon control.</title>
        <authorList>
            <person name="Neafsey D.E."/>
            <person name="Barker B.M."/>
            <person name="Sharpton T.J."/>
            <person name="Stajich J.E."/>
            <person name="Park D.J."/>
            <person name="Whiston E."/>
            <person name="Hung C.-Y."/>
            <person name="McMahan C."/>
            <person name="White J."/>
            <person name="Sykes S."/>
            <person name="Heiman D."/>
            <person name="Young S."/>
            <person name="Zeng Q."/>
            <person name="Abouelleil A."/>
            <person name="Aftuck L."/>
            <person name="Bessette D."/>
            <person name="Brown A."/>
            <person name="FitzGerald M."/>
            <person name="Lui A."/>
            <person name="Macdonald J.P."/>
            <person name="Priest M."/>
            <person name="Orbach M.J."/>
            <person name="Galgiani J.N."/>
            <person name="Kirkland T.N."/>
            <person name="Cole G.T."/>
            <person name="Birren B.W."/>
            <person name="Henn M.R."/>
            <person name="Taylor J.W."/>
            <person name="Rounsley S.D."/>
        </authorList>
    </citation>
    <scope>NUCLEOTIDE SEQUENCE [LARGE SCALE GENOMIC DNA]</scope>
    <source>
        <strain evidence="3">RMSCC 757 / Silveira</strain>
    </source>
</reference>
<accession>E9CZU6</accession>
<dbReference type="EMBL" id="GL636489">
    <property type="protein sequence ID" value="EFW20199.1"/>
    <property type="molecule type" value="Genomic_DNA"/>
</dbReference>
<dbReference type="AlphaFoldDB" id="E9CZU6"/>
<dbReference type="Proteomes" id="UP000002497">
    <property type="component" value="Unassembled WGS sequence"/>
</dbReference>
<keyword evidence="3" id="KW-1185">Reference proteome</keyword>
<protein>
    <submittedName>
        <fullName evidence="2">Uncharacterized protein</fullName>
    </submittedName>
</protein>
<gene>
    <name evidence="2" type="ORF">CPSG_03374</name>
</gene>
<evidence type="ECO:0000256" key="1">
    <source>
        <dbReference type="SAM" id="MobiDB-lite"/>
    </source>
</evidence>
<evidence type="ECO:0000313" key="2">
    <source>
        <dbReference type="EMBL" id="EFW20199.1"/>
    </source>
</evidence>
<evidence type="ECO:0000313" key="3">
    <source>
        <dbReference type="Proteomes" id="UP000002497"/>
    </source>
</evidence>
<feature type="region of interest" description="Disordered" evidence="1">
    <location>
        <begin position="65"/>
        <end position="93"/>
    </location>
</feature>
<organism evidence="3">
    <name type="scientific">Coccidioides posadasii (strain RMSCC 757 / Silveira)</name>
    <name type="common">Valley fever fungus</name>
    <dbReference type="NCBI Taxonomy" id="443226"/>
    <lineage>
        <taxon>Eukaryota</taxon>
        <taxon>Fungi</taxon>
        <taxon>Dikarya</taxon>
        <taxon>Ascomycota</taxon>
        <taxon>Pezizomycotina</taxon>
        <taxon>Eurotiomycetes</taxon>
        <taxon>Eurotiomycetidae</taxon>
        <taxon>Onygenales</taxon>
        <taxon>Onygenaceae</taxon>
        <taxon>Coccidioides</taxon>
    </lineage>
</organism>
<dbReference type="HOGENOM" id="CLU_1618860_0_0_1"/>